<accession>A0A9D4FFZ6</accession>
<keyword evidence="2" id="KW-1185">Reference proteome</keyword>
<comment type="caution">
    <text evidence="1">The sequence shown here is derived from an EMBL/GenBank/DDBJ whole genome shotgun (WGS) entry which is preliminary data.</text>
</comment>
<dbReference type="Proteomes" id="UP000828390">
    <property type="component" value="Unassembled WGS sequence"/>
</dbReference>
<evidence type="ECO:0000313" key="1">
    <source>
        <dbReference type="EMBL" id="KAH3795885.1"/>
    </source>
</evidence>
<gene>
    <name evidence="1" type="ORF">DPMN_149447</name>
</gene>
<reference evidence="1" key="2">
    <citation type="submission" date="2020-11" db="EMBL/GenBank/DDBJ databases">
        <authorList>
            <person name="McCartney M.A."/>
            <person name="Auch B."/>
            <person name="Kono T."/>
            <person name="Mallez S."/>
            <person name="Becker A."/>
            <person name="Gohl D.M."/>
            <person name="Silverstein K.A.T."/>
            <person name="Koren S."/>
            <person name="Bechman K.B."/>
            <person name="Herman A."/>
            <person name="Abrahante J.E."/>
            <person name="Garbe J."/>
        </authorList>
    </citation>
    <scope>NUCLEOTIDE SEQUENCE</scope>
    <source>
        <strain evidence="1">Duluth1</strain>
        <tissue evidence="1">Whole animal</tissue>
    </source>
</reference>
<name>A0A9D4FFZ6_DREPO</name>
<proteinExistence type="predicted"/>
<evidence type="ECO:0000313" key="2">
    <source>
        <dbReference type="Proteomes" id="UP000828390"/>
    </source>
</evidence>
<organism evidence="1 2">
    <name type="scientific">Dreissena polymorpha</name>
    <name type="common">Zebra mussel</name>
    <name type="synonym">Mytilus polymorpha</name>
    <dbReference type="NCBI Taxonomy" id="45954"/>
    <lineage>
        <taxon>Eukaryota</taxon>
        <taxon>Metazoa</taxon>
        <taxon>Spiralia</taxon>
        <taxon>Lophotrochozoa</taxon>
        <taxon>Mollusca</taxon>
        <taxon>Bivalvia</taxon>
        <taxon>Autobranchia</taxon>
        <taxon>Heteroconchia</taxon>
        <taxon>Euheterodonta</taxon>
        <taxon>Imparidentia</taxon>
        <taxon>Neoheterodontei</taxon>
        <taxon>Myida</taxon>
        <taxon>Dreissenoidea</taxon>
        <taxon>Dreissenidae</taxon>
        <taxon>Dreissena</taxon>
    </lineage>
</organism>
<dbReference type="AlphaFoldDB" id="A0A9D4FFZ6"/>
<feature type="non-terminal residue" evidence="1">
    <location>
        <position position="1"/>
    </location>
</feature>
<dbReference type="EMBL" id="JAIWYP010000007">
    <property type="protein sequence ID" value="KAH3795885.1"/>
    <property type="molecule type" value="Genomic_DNA"/>
</dbReference>
<reference evidence="1" key="1">
    <citation type="journal article" date="2019" name="bioRxiv">
        <title>The Genome of the Zebra Mussel, Dreissena polymorpha: A Resource for Invasive Species Research.</title>
        <authorList>
            <person name="McCartney M.A."/>
            <person name="Auch B."/>
            <person name="Kono T."/>
            <person name="Mallez S."/>
            <person name="Zhang Y."/>
            <person name="Obille A."/>
            <person name="Becker A."/>
            <person name="Abrahante J.E."/>
            <person name="Garbe J."/>
            <person name="Badalamenti J.P."/>
            <person name="Herman A."/>
            <person name="Mangelson H."/>
            <person name="Liachko I."/>
            <person name="Sullivan S."/>
            <person name="Sone E.D."/>
            <person name="Koren S."/>
            <person name="Silverstein K.A.T."/>
            <person name="Beckman K.B."/>
            <person name="Gohl D.M."/>
        </authorList>
    </citation>
    <scope>NUCLEOTIDE SEQUENCE</scope>
    <source>
        <strain evidence="1">Duluth1</strain>
        <tissue evidence="1">Whole animal</tissue>
    </source>
</reference>
<protein>
    <submittedName>
        <fullName evidence="1">Uncharacterized protein</fullName>
    </submittedName>
</protein>
<sequence>PMDVVLTNPKPMLWNTGNAHCVQAVWNTGNAHCLRHCHSAFAVIAIRTSGDISNLAKYEWLATH</sequence>